<comment type="caution">
    <text evidence="3">The sequence shown here is derived from an EMBL/GenBank/DDBJ whole genome shotgun (WGS) entry which is preliminary data.</text>
</comment>
<evidence type="ECO:0000256" key="1">
    <source>
        <dbReference type="SAM" id="MobiDB-lite"/>
    </source>
</evidence>
<dbReference type="Proteomes" id="UP000193642">
    <property type="component" value="Unassembled WGS sequence"/>
</dbReference>
<evidence type="ECO:0000313" key="4">
    <source>
        <dbReference type="Proteomes" id="UP000193642"/>
    </source>
</evidence>
<dbReference type="AlphaFoldDB" id="A0A1Y2BET9"/>
<gene>
    <name evidence="3" type="ORF">BCR33DRAFT_520909</name>
</gene>
<proteinExistence type="predicted"/>
<sequence>MKQKKPVYLILASIASLFLPLIYWQFDANLNFTDVTDPVKPSNDTFPSSLNTTKLPAFVRNDMVSNVFYIAHDVFKYGVCEYQNVCVASNETIIYTTTPKAAEELTKKYKNCAKGNDAFCRCNKRSGVRFLPINNQITFESEPTWLMYQWLPRHHIAHFAFSMIQFHSILLHRDFYTLPNFTTLLFQDNPSPSSHTTATSSKSSNQQEPSPPSPKSTSSPKPHTDTPRNTTTKPAASRPSTHPASQKSTQPPTKTSTRSARPLKRPSPSHSHPQPARPRKPSSSSAQNRKRAARGA</sequence>
<feature type="transmembrane region" description="Helical" evidence="2">
    <location>
        <begin position="7"/>
        <end position="26"/>
    </location>
</feature>
<dbReference type="OrthoDB" id="2140797at2759"/>
<feature type="compositionally biased region" description="Polar residues" evidence="1">
    <location>
        <begin position="227"/>
        <end position="259"/>
    </location>
</feature>
<evidence type="ECO:0000256" key="2">
    <source>
        <dbReference type="SAM" id="Phobius"/>
    </source>
</evidence>
<dbReference type="EMBL" id="MCGO01000068">
    <property type="protein sequence ID" value="ORY33216.1"/>
    <property type="molecule type" value="Genomic_DNA"/>
</dbReference>
<keyword evidence="2" id="KW-0812">Transmembrane</keyword>
<evidence type="ECO:0000313" key="3">
    <source>
        <dbReference type="EMBL" id="ORY33216.1"/>
    </source>
</evidence>
<organism evidence="3 4">
    <name type="scientific">Rhizoclosmatium globosum</name>
    <dbReference type="NCBI Taxonomy" id="329046"/>
    <lineage>
        <taxon>Eukaryota</taxon>
        <taxon>Fungi</taxon>
        <taxon>Fungi incertae sedis</taxon>
        <taxon>Chytridiomycota</taxon>
        <taxon>Chytridiomycota incertae sedis</taxon>
        <taxon>Chytridiomycetes</taxon>
        <taxon>Chytridiales</taxon>
        <taxon>Chytriomycetaceae</taxon>
        <taxon>Rhizoclosmatium</taxon>
    </lineage>
</organism>
<keyword evidence="2" id="KW-0472">Membrane</keyword>
<keyword evidence="2" id="KW-1133">Transmembrane helix</keyword>
<keyword evidence="4" id="KW-1185">Reference proteome</keyword>
<protein>
    <submittedName>
        <fullName evidence="3">Uncharacterized protein</fullName>
    </submittedName>
</protein>
<feature type="region of interest" description="Disordered" evidence="1">
    <location>
        <begin position="186"/>
        <end position="296"/>
    </location>
</feature>
<feature type="compositionally biased region" description="Low complexity" evidence="1">
    <location>
        <begin position="191"/>
        <end position="208"/>
    </location>
</feature>
<accession>A0A1Y2BET9</accession>
<name>A0A1Y2BET9_9FUNG</name>
<reference evidence="3 4" key="1">
    <citation type="submission" date="2016-07" db="EMBL/GenBank/DDBJ databases">
        <title>Pervasive Adenine N6-methylation of Active Genes in Fungi.</title>
        <authorList>
            <consortium name="DOE Joint Genome Institute"/>
            <person name="Mondo S.J."/>
            <person name="Dannebaum R.O."/>
            <person name="Kuo R.C."/>
            <person name="Labutti K."/>
            <person name="Haridas S."/>
            <person name="Kuo A."/>
            <person name="Salamov A."/>
            <person name="Ahrendt S.R."/>
            <person name="Lipzen A."/>
            <person name="Sullivan W."/>
            <person name="Andreopoulos W.B."/>
            <person name="Clum A."/>
            <person name="Lindquist E."/>
            <person name="Daum C."/>
            <person name="Ramamoorthy G.K."/>
            <person name="Gryganskyi A."/>
            <person name="Culley D."/>
            <person name="Magnuson J.K."/>
            <person name="James T.Y."/>
            <person name="O'Malley M.A."/>
            <person name="Stajich J.E."/>
            <person name="Spatafora J.W."/>
            <person name="Visel A."/>
            <person name="Grigoriev I.V."/>
        </authorList>
    </citation>
    <scope>NUCLEOTIDE SEQUENCE [LARGE SCALE GENOMIC DNA]</scope>
    <source>
        <strain evidence="3 4">JEL800</strain>
    </source>
</reference>